<evidence type="ECO:0000256" key="4">
    <source>
        <dbReference type="ARBA" id="ARBA00023273"/>
    </source>
</evidence>
<dbReference type="InterPro" id="IPR052329">
    <property type="entry name" value="CIMIP2C"/>
</dbReference>
<proteinExistence type="inferred from homology"/>
<keyword evidence="8" id="KW-1185">Reference proteome</keyword>
<evidence type="ECO:0000256" key="2">
    <source>
        <dbReference type="ARBA" id="ARBA00022490"/>
    </source>
</evidence>
<dbReference type="AlphaFoldDB" id="A0A6P4YLL4"/>
<evidence type="ECO:0000256" key="5">
    <source>
        <dbReference type="ARBA" id="ARBA00035661"/>
    </source>
</evidence>
<evidence type="ECO:0000256" key="1">
    <source>
        <dbReference type="ARBA" id="ARBA00004430"/>
    </source>
</evidence>
<dbReference type="GeneID" id="109465284"/>
<dbReference type="RefSeq" id="XP_019618031.1">
    <property type="nucleotide sequence ID" value="XM_019762472.1"/>
</dbReference>
<accession>A0A6P4YLL4</accession>
<comment type="similarity">
    <text evidence="5">Belongs to the CIMIP2 family.</text>
</comment>
<dbReference type="Pfam" id="PF10629">
    <property type="entry name" value="CMI2B-like"/>
    <property type="match status" value="1"/>
</dbReference>
<dbReference type="OrthoDB" id="8181742at2759"/>
<evidence type="ECO:0000259" key="7">
    <source>
        <dbReference type="Pfam" id="PF10629"/>
    </source>
</evidence>
<protein>
    <recommendedName>
        <fullName evidence="6">Ciliary microtubule inner protein 2C</fullName>
    </recommendedName>
</protein>
<dbReference type="InterPro" id="IPR018902">
    <property type="entry name" value="CMI2A-C-like_dom"/>
</dbReference>
<organism evidence="8 9">
    <name type="scientific">Branchiostoma belcheri</name>
    <name type="common">Amphioxus</name>
    <dbReference type="NCBI Taxonomy" id="7741"/>
    <lineage>
        <taxon>Eukaryota</taxon>
        <taxon>Metazoa</taxon>
        <taxon>Chordata</taxon>
        <taxon>Cephalochordata</taxon>
        <taxon>Leptocardii</taxon>
        <taxon>Amphioxiformes</taxon>
        <taxon>Branchiostomatidae</taxon>
        <taxon>Branchiostoma</taxon>
    </lineage>
</organism>
<dbReference type="KEGG" id="bbel:109465284"/>
<keyword evidence="4" id="KW-0966">Cell projection</keyword>
<dbReference type="Proteomes" id="UP000515135">
    <property type="component" value="Unplaced"/>
</dbReference>
<gene>
    <name evidence="9" type="primary">LOC109465284</name>
</gene>
<dbReference type="GO" id="GO:0005930">
    <property type="term" value="C:axoneme"/>
    <property type="evidence" value="ECO:0007669"/>
    <property type="project" value="UniProtKB-SubCell"/>
</dbReference>
<name>A0A6P4YLL4_BRABE</name>
<dbReference type="PANTHER" id="PTHR34924:SF1">
    <property type="entry name" value="PROTEIN FAM166C"/>
    <property type="match status" value="1"/>
</dbReference>
<sequence length="204" mass="23465">MASRSAGTLITTHNATYTPPALMPGYKGHCPTIMFRYGDTYGNTTKKWFQDFRSVTLNNSQTQYSNGGSFPTSLSNDPALVLGNRSRSRDRWLAAPRVRLFNVHHDGKEWYNKFDKVSQEHREYYKDKTGTSKRVTYFHLPMKAEDTFRKLPPIFYTAGGTRSTDIDLPAIKTVGSRKKAELSRFADKSSVRDRAMRDVFFERR</sequence>
<comment type="subcellular location">
    <subcellularLocation>
        <location evidence="1">Cytoplasm</location>
        <location evidence="1">Cytoskeleton</location>
        <location evidence="1">Cilium axoneme</location>
    </subcellularLocation>
</comment>
<evidence type="ECO:0000313" key="8">
    <source>
        <dbReference type="Proteomes" id="UP000515135"/>
    </source>
</evidence>
<dbReference type="GO" id="GO:0015630">
    <property type="term" value="C:microtubule cytoskeleton"/>
    <property type="evidence" value="ECO:0007669"/>
    <property type="project" value="UniProtKB-ARBA"/>
</dbReference>
<reference evidence="9" key="1">
    <citation type="submission" date="2025-08" db="UniProtKB">
        <authorList>
            <consortium name="RefSeq"/>
        </authorList>
    </citation>
    <scope>IDENTIFICATION</scope>
    <source>
        <tissue evidence="9">Gonad</tissue>
    </source>
</reference>
<feature type="domain" description="Ciliary microtubule inner protein 2A-C-like" evidence="7">
    <location>
        <begin position="19"/>
        <end position="85"/>
    </location>
</feature>
<evidence type="ECO:0000313" key="9">
    <source>
        <dbReference type="RefSeq" id="XP_019618031.1"/>
    </source>
</evidence>
<dbReference type="PANTHER" id="PTHR34924">
    <property type="entry name" value="UPF0573 PROTEIN C2ORF70"/>
    <property type="match status" value="1"/>
</dbReference>
<keyword evidence="3" id="KW-0206">Cytoskeleton</keyword>
<evidence type="ECO:0000256" key="6">
    <source>
        <dbReference type="ARBA" id="ARBA00041160"/>
    </source>
</evidence>
<evidence type="ECO:0000256" key="3">
    <source>
        <dbReference type="ARBA" id="ARBA00023212"/>
    </source>
</evidence>
<keyword evidence="2" id="KW-0963">Cytoplasm</keyword>